<organism evidence="1 2">
    <name type="scientific">Teratosphaeria nubilosa</name>
    <dbReference type="NCBI Taxonomy" id="161662"/>
    <lineage>
        <taxon>Eukaryota</taxon>
        <taxon>Fungi</taxon>
        <taxon>Dikarya</taxon>
        <taxon>Ascomycota</taxon>
        <taxon>Pezizomycotina</taxon>
        <taxon>Dothideomycetes</taxon>
        <taxon>Dothideomycetidae</taxon>
        <taxon>Mycosphaerellales</taxon>
        <taxon>Teratosphaeriaceae</taxon>
        <taxon>Teratosphaeria</taxon>
    </lineage>
</organism>
<dbReference type="Proteomes" id="UP000799436">
    <property type="component" value="Unassembled WGS sequence"/>
</dbReference>
<dbReference type="AlphaFoldDB" id="A0A6G1KW27"/>
<keyword evidence="2" id="KW-1185">Reference proteome</keyword>
<evidence type="ECO:0000313" key="1">
    <source>
        <dbReference type="EMBL" id="KAF2764883.1"/>
    </source>
</evidence>
<accession>A0A6G1KW27</accession>
<dbReference type="EMBL" id="ML995907">
    <property type="protein sequence ID" value="KAF2764883.1"/>
    <property type="molecule type" value="Genomic_DNA"/>
</dbReference>
<reference evidence="1" key="1">
    <citation type="journal article" date="2020" name="Stud. Mycol.">
        <title>101 Dothideomycetes genomes: a test case for predicting lifestyles and emergence of pathogens.</title>
        <authorList>
            <person name="Haridas S."/>
            <person name="Albert R."/>
            <person name="Binder M."/>
            <person name="Bloem J."/>
            <person name="Labutti K."/>
            <person name="Salamov A."/>
            <person name="Andreopoulos B."/>
            <person name="Baker S."/>
            <person name="Barry K."/>
            <person name="Bills G."/>
            <person name="Bluhm B."/>
            <person name="Cannon C."/>
            <person name="Castanera R."/>
            <person name="Culley D."/>
            <person name="Daum C."/>
            <person name="Ezra D."/>
            <person name="Gonzalez J."/>
            <person name="Henrissat B."/>
            <person name="Kuo A."/>
            <person name="Liang C."/>
            <person name="Lipzen A."/>
            <person name="Lutzoni F."/>
            <person name="Magnuson J."/>
            <person name="Mondo S."/>
            <person name="Nolan M."/>
            <person name="Ohm R."/>
            <person name="Pangilinan J."/>
            <person name="Park H.-J."/>
            <person name="Ramirez L."/>
            <person name="Alfaro M."/>
            <person name="Sun H."/>
            <person name="Tritt A."/>
            <person name="Yoshinaga Y."/>
            <person name="Zwiers L.-H."/>
            <person name="Turgeon B."/>
            <person name="Goodwin S."/>
            <person name="Spatafora J."/>
            <person name="Crous P."/>
            <person name="Grigoriev I."/>
        </authorList>
    </citation>
    <scope>NUCLEOTIDE SEQUENCE</scope>
    <source>
        <strain evidence="1">CBS 116005</strain>
    </source>
</reference>
<protein>
    <submittedName>
        <fullName evidence="1">Uncharacterized protein</fullName>
    </submittedName>
</protein>
<proteinExistence type="predicted"/>
<sequence length="147" mass="15973">MSGAACTAGSLFDFQHADGAGSTCQVQVRGRSAGTITPYRHDTTSSAIEAAVGPSFRAVWAAYLHQCSLQKATVRYLASWQGHIHTVLLQTEAMNSKEAQETCQSQRYCVPRQADFIALALAMPRFQLLQSWLSQESGTLYEATPAT</sequence>
<gene>
    <name evidence="1" type="ORF">EJ03DRAFT_13099</name>
</gene>
<evidence type="ECO:0000313" key="2">
    <source>
        <dbReference type="Proteomes" id="UP000799436"/>
    </source>
</evidence>
<name>A0A6G1KW27_9PEZI</name>